<reference evidence="5" key="1">
    <citation type="submission" date="2020-02" db="EMBL/GenBank/DDBJ databases">
        <title>Draft genome sequence of Candidatus Afipia apatlaquensis IBT-C3, a potential strain for decolorization of textile dyes.</title>
        <authorList>
            <person name="Sanchez-Reyes A."/>
            <person name="Breton-Deval L."/>
            <person name="Mangelson H."/>
            <person name="Sanchez-Flores A."/>
        </authorList>
    </citation>
    <scope>NUCLEOTIDE SEQUENCE [LARGE SCALE GENOMIC DNA]</scope>
    <source>
        <strain evidence="5">IBT-C3</strain>
    </source>
</reference>
<dbReference type="Pfam" id="PF13392">
    <property type="entry name" value="HNH_3"/>
    <property type="match status" value="1"/>
</dbReference>
<evidence type="ECO:0000313" key="5">
    <source>
        <dbReference type="EMBL" id="NGX97886.1"/>
    </source>
</evidence>
<proteinExistence type="predicted"/>
<keyword evidence="3" id="KW-0804">Transcription</keyword>
<dbReference type="InterPro" id="IPR016177">
    <property type="entry name" value="DNA-bd_dom_sf"/>
</dbReference>
<evidence type="ECO:0000256" key="3">
    <source>
        <dbReference type="ARBA" id="ARBA00023163"/>
    </source>
</evidence>
<keyword evidence="1" id="KW-0805">Transcription regulation</keyword>
<keyword evidence="5" id="KW-0378">Hydrolase</keyword>
<keyword evidence="5" id="KW-0540">Nuclease</keyword>
<dbReference type="GO" id="GO:0003700">
    <property type="term" value="F:DNA-binding transcription factor activity"/>
    <property type="evidence" value="ECO:0007669"/>
    <property type="project" value="InterPro"/>
</dbReference>
<dbReference type="GO" id="GO:0004519">
    <property type="term" value="F:endonuclease activity"/>
    <property type="evidence" value="ECO:0007669"/>
    <property type="project" value="UniProtKB-KW"/>
</dbReference>
<evidence type="ECO:0000313" key="6">
    <source>
        <dbReference type="Proteomes" id="UP000480266"/>
    </source>
</evidence>
<protein>
    <submittedName>
        <fullName evidence="5">HNH endonuclease</fullName>
    </submittedName>
</protein>
<dbReference type="PROSITE" id="PS51032">
    <property type="entry name" value="AP2_ERF"/>
    <property type="match status" value="1"/>
</dbReference>
<keyword evidence="6" id="KW-1185">Reference proteome</keyword>
<keyword evidence="2" id="KW-0238">DNA-binding</keyword>
<dbReference type="InterPro" id="IPR003615">
    <property type="entry name" value="HNH_nuc"/>
</dbReference>
<organism evidence="5 6">
    <name type="scientific">Candidatus Afipia apatlaquensis</name>
    <dbReference type="NCBI Taxonomy" id="2712852"/>
    <lineage>
        <taxon>Bacteria</taxon>
        <taxon>Pseudomonadati</taxon>
        <taxon>Pseudomonadota</taxon>
        <taxon>Alphaproteobacteria</taxon>
        <taxon>Hyphomicrobiales</taxon>
        <taxon>Nitrobacteraceae</taxon>
        <taxon>Afipia</taxon>
    </lineage>
</organism>
<dbReference type="SUPFAM" id="SSF54060">
    <property type="entry name" value="His-Me finger endonucleases"/>
    <property type="match status" value="1"/>
</dbReference>
<dbReference type="InterPro" id="IPR044925">
    <property type="entry name" value="His-Me_finger_sf"/>
</dbReference>
<gene>
    <name evidence="5" type="ORF">G4V63_22550</name>
</gene>
<comment type="caution">
    <text evidence="5">The sequence shown here is derived from an EMBL/GenBank/DDBJ whole genome shotgun (WGS) entry which is preliminary data.</text>
</comment>
<keyword evidence="5" id="KW-0255">Endonuclease</keyword>
<name>A0A7C9VIC5_9BRAD</name>
<dbReference type="InterPro" id="IPR001471">
    <property type="entry name" value="AP2/ERF_dom"/>
</dbReference>
<evidence type="ECO:0000259" key="4">
    <source>
        <dbReference type="PROSITE" id="PS51032"/>
    </source>
</evidence>
<dbReference type="SUPFAM" id="SSF54171">
    <property type="entry name" value="DNA-binding domain"/>
    <property type="match status" value="1"/>
</dbReference>
<dbReference type="AlphaFoldDB" id="A0A7C9VIC5"/>
<feature type="domain" description="AP2/ERF" evidence="4">
    <location>
        <begin position="114"/>
        <end position="168"/>
    </location>
</feature>
<dbReference type="EMBL" id="JAAMRR010001146">
    <property type="protein sequence ID" value="NGX97886.1"/>
    <property type="molecule type" value="Genomic_DNA"/>
</dbReference>
<evidence type="ECO:0000256" key="2">
    <source>
        <dbReference type="ARBA" id="ARBA00023125"/>
    </source>
</evidence>
<accession>A0A7C9VIC5</accession>
<evidence type="ECO:0000256" key="1">
    <source>
        <dbReference type="ARBA" id="ARBA00023015"/>
    </source>
</evidence>
<dbReference type="Proteomes" id="UP000480266">
    <property type="component" value="Unassembled WGS sequence"/>
</dbReference>
<sequence length="168" mass="19205">MPLKPSRLPSATLLHEMFSLTEDYRIISKISRTSRRAGEIADAHMRAGYRAIYVDGQMQSAHRVIWVMVHEREPKGYIDHINGDILDNRPENLREATHAQNMCNKKLYKSSTSGAKGIHRRKDNGMWRAYISLEGKRTNVGQFRSREEAEAALTSVRAKLHGKYARVA</sequence>
<dbReference type="Gene3D" id="3.90.75.20">
    <property type="match status" value="1"/>
</dbReference>
<dbReference type="GO" id="GO:0003677">
    <property type="term" value="F:DNA binding"/>
    <property type="evidence" value="ECO:0007669"/>
    <property type="project" value="UniProtKB-KW"/>
</dbReference>